<name>A0ABV0UWE1_9TELE</name>
<feature type="non-terminal residue" evidence="2">
    <location>
        <position position="1"/>
    </location>
</feature>
<proteinExistence type="predicted"/>
<dbReference type="SUPFAM" id="SSF50729">
    <property type="entry name" value="PH domain-like"/>
    <property type="match status" value="1"/>
</dbReference>
<feature type="signal peptide" evidence="1">
    <location>
        <begin position="1"/>
        <end position="32"/>
    </location>
</feature>
<accession>A0ABV0UWE1</accession>
<gene>
    <name evidence="2" type="ORF">ILYODFUR_021995</name>
</gene>
<protein>
    <submittedName>
        <fullName evidence="2">Uncharacterized protein</fullName>
    </submittedName>
</protein>
<dbReference type="Proteomes" id="UP001482620">
    <property type="component" value="Unassembled WGS sequence"/>
</dbReference>
<dbReference type="EMBL" id="JAHRIQ010083490">
    <property type="protein sequence ID" value="MEQ2248735.1"/>
    <property type="molecule type" value="Genomic_DNA"/>
</dbReference>
<keyword evidence="3" id="KW-1185">Reference proteome</keyword>
<evidence type="ECO:0000313" key="3">
    <source>
        <dbReference type="Proteomes" id="UP001482620"/>
    </source>
</evidence>
<feature type="chain" id="PRO_5046670832" evidence="1">
    <location>
        <begin position="33"/>
        <end position="85"/>
    </location>
</feature>
<keyword evidence="1" id="KW-0732">Signal</keyword>
<organism evidence="2 3">
    <name type="scientific">Ilyodon furcidens</name>
    <name type="common">goldbreast splitfin</name>
    <dbReference type="NCBI Taxonomy" id="33524"/>
    <lineage>
        <taxon>Eukaryota</taxon>
        <taxon>Metazoa</taxon>
        <taxon>Chordata</taxon>
        <taxon>Craniata</taxon>
        <taxon>Vertebrata</taxon>
        <taxon>Euteleostomi</taxon>
        <taxon>Actinopterygii</taxon>
        <taxon>Neopterygii</taxon>
        <taxon>Teleostei</taxon>
        <taxon>Neoteleostei</taxon>
        <taxon>Acanthomorphata</taxon>
        <taxon>Ovalentaria</taxon>
        <taxon>Atherinomorphae</taxon>
        <taxon>Cyprinodontiformes</taxon>
        <taxon>Goodeidae</taxon>
        <taxon>Ilyodon</taxon>
    </lineage>
</organism>
<evidence type="ECO:0000256" key="1">
    <source>
        <dbReference type="SAM" id="SignalP"/>
    </source>
</evidence>
<reference evidence="2 3" key="1">
    <citation type="submission" date="2021-06" db="EMBL/GenBank/DDBJ databases">
        <authorList>
            <person name="Palmer J.M."/>
        </authorList>
    </citation>
    <scope>NUCLEOTIDE SEQUENCE [LARGE SCALE GENOMIC DNA]</scope>
    <source>
        <strain evidence="3">if_2019</strain>
        <tissue evidence="2">Muscle</tissue>
    </source>
</reference>
<sequence>CAIWFQQTTSSGIRWTGWELELIALFLFSIQAASPPSPSANEPKYEKRWLDAVCMPLLMARVSRYKAGTDKLRRKGVNANIYAET</sequence>
<evidence type="ECO:0000313" key="2">
    <source>
        <dbReference type="EMBL" id="MEQ2248735.1"/>
    </source>
</evidence>
<comment type="caution">
    <text evidence="2">The sequence shown here is derived from an EMBL/GenBank/DDBJ whole genome shotgun (WGS) entry which is preliminary data.</text>
</comment>